<sequence>MQGEEEGLSRYRLRPPTPREERLVEGFLRAVGFKVNPYAEGMAVLDPGGRFKEVFYLPWGLRTAVERLPLHYSAGLNLGSIGERGFRPSLHLARELAPLCGSPVKCIRLSPRGEKLFLYSRDVYGDNIASYTSGAALVVGSNGQPLGWGVGLSRDGLLIVKPLRDLGWYLRRGG</sequence>
<proteinExistence type="predicted"/>
<feature type="domain" description="60S ribosome subunit biogenesis protein NIP7 pre-PUA" evidence="2">
    <location>
        <begin position="13"/>
        <end position="90"/>
    </location>
</feature>
<evidence type="ECO:0000313" key="4">
    <source>
        <dbReference type="Proteomes" id="UP000291213"/>
    </source>
</evidence>
<dbReference type="RefSeq" id="WP_131159796.1">
    <property type="nucleotide sequence ID" value="NZ_BDMD01000019.1"/>
</dbReference>
<evidence type="ECO:0000259" key="1">
    <source>
        <dbReference type="Pfam" id="PF03657"/>
    </source>
</evidence>
<dbReference type="Proteomes" id="UP000291213">
    <property type="component" value="Unassembled WGS sequence"/>
</dbReference>
<dbReference type="InterPro" id="IPR005155">
    <property type="entry name" value="UPF0113_PUA"/>
</dbReference>
<dbReference type="GO" id="GO:0003723">
    <property type="term" value="F:RNA binding"/>
    <property type="evidence" value="ECO:0007669"/>
    <property type="project" value="InterPro"/>
</dbReference>
<dbReference type="AlphaFoldDB" id="A0A401H8U1"/>
<dbReference type="Pfam" id="PF17833">
    <property type="entry name" value="pre-PUA_NIP7"/>
    <property type="match status" value="1"/>
</dbReference>
<dbReference type="Gene3D" id="2.30.130.10">
    <property type="entry name" value="PUA domain"/>
    <property type="match status" value="1"/>
</dbReference>
<name>A0A401H8U1_AERPX</name>
<dbReference type="InterPro" id="IPR040598">
    <property type="entry name" value="NIP7_N"/>
</dbReference>
<evidence type="ECO:0000313" key="3">
    <source>
        <dbReference type="EMBL" id="GBF08752.1"/>
    </source>
</evidence>
<reference evidence="3 4" key="1">
    <citation type="submission" date="2017-02" db="EMBL/GenBank/DDBJ databases">
        <title>isolation and characterization of a novel temperate virus Aeropyrum globular virus 1 infecting hyperthermophilic archaeon Aeropyrum.</title>
        <authorList>
            <person name="Yumiya M."/>
            <person name="Yoshida T."/>
            <person name="Sako Y."/>
        </authorList>
    </citation>
    <scope>NUCLEOTIDE SEQUENCE [LARGE SCALE GENOMIC DNA]</scope>
    <source>
        <strain evidence="3 4">YK1-12-2013</strain>
    </source>
</reference>
<dbReference type="InterPro" id="IPR036974">
    <property type="entry name" value="PUA_sf"/>
</dbReference>
<organism evidence="3 4">
    <name type="scientific">Aeropyrum pernix</name>
    <dbReference type="NCBI Taxonomy" id="56636"/>
    <lineage>
        <taxon>Archaea</taxon>
        <taxon>Thermoproteota</taxon>
        <taxon>Thermoprotei</taxon>
        <taxon>Desulfurococcales</taxon>
        <taxon>Desulfurococcaceae</taxon>
        <taxon>Aeropyrum</taxon>
    </lineage>
</organism>
<gene>
    <name evidence="3" type="ORF">apy_04770</name>
</gene>
<accession>A0A401H8U1</accession>
<dbReference type="OrthoDB" id="11794at2157"/>
<comment type="caution">
    <text evidence="3">The sequence shown here is derived from an EMBL/GenBank/DDBJ whole genome shotgun (WGS) entry which is preliminary data.</text>
</comment>
<evidence type="ECO:0000259" key="2">
    <source>
        <dbReference type="Pfam" id="PF17833"/>
    </source>
</evidence>
<dbReference type="EMBL" id="BDMD01000019">
    <property type="protein sequence ID" value="GBF08752.1"/>
    <property type="molecule type" value="Genomic_DNA"/>
</dbReference>
<feature type="domain" description="UPF0113" evidence="1">
    <location>
        <begin position="106"/>
        <end position="172"/>
    </location>
</feature>
<protein>
    <submittedName>
        <fullName evidence="3">UPF0113 protein</fullName>
    </submittedName>
</protein>
<dbReference type="Pfam" id="PF03657">
    <property type="entry name" value="UPF0113"/>
    <property type="match status" value="1"/>
</dbReference>